<comment type="caution">
    <text evidence="1">The sequence shown here is derived from an EMBL/GenBank/DDBJ whole genome shotgun (WGS) entry which is preliminary data.</text>
</comment>
<evidence type="ECO:0000313" key="2">
    <source>
        <dbReference type="Proteomes" id="UP001328107"/>
    </source>
</evidence>
<protein>
    <submittedName>
        <fullName evidence="1">Uncharacterized protein</fullName>
    </submittedName>
</protein>
<dbReference type="EMBL" id="BTRK01000006">
    <property type="protein sequence ID" value="GMR58526.1"/>
    <property type="molecule type" value="Genomic_DNA"/>
</dbReference>
<accession>A0AAN5D8T1</accession>
<feature type="non-terminal residue" evidence="1">
    <location>
        <position position="1"/>
    </location>
</feature>
<name>A0AAN5D8T1_9BILA</name>
<keyword evidence="2" id="KW-1185">Reference proteome</keyword>
<gene>
    <name evidence="1" type="ORF">PMAYCL1PPCAC_28721</name>
</gene>
<evidence type="ECO:0000313" key="1">
    <source>
        <dbReference type="EMBL" id="GMR58526.1"/>
    </source>
</evidence>
<dbReference type="Proteomes" id="UP001328107">
    <property type="component" value="Unassembled WGS sequence"/>
</dbReference>
<sequence>QSWYTLKIGSMGVNSRSYPLRENSPLWLVFPSSSRSSGSGPESSSHSLTLTPTAGFWPHISFPSTPTACCLMASEHPKRAKARMKYFICHFTIFQFRIYTYYSSHRSLKIHRSSYSSKHCL</sequence>
<reference evidence="2" key="1">
    <citation type="submission" date="2022-10" db="EMBL/GenBank/DDBJ databases">
        <title>Genome assembly of Pristionchus species.</title>
        <authorList>
            <person name="Yoshida K."/>
            <person name="Sommer R.J."/>
        </authorList>
    </citation>
    <scope>NUCLEOTIDE SEQUENCE [LARGE SCALE GENOMIC DNA]</scope>
    <source>
        <strain evidence="2">RS5460</strain>
    </source>
</reference>
<organism evidence="1 2">
    <name type="scientific">Pristionchus mayeri</name>
    <dbReference type="NCBI Taxonomy" id="1317129"/>
    <lineage>
        <taxon>Eukaryota</taxon>
        <taxon>Metazoa</taxon>
        <taxon>Ecdysozoa</taxon>
        <taxon>Nematoda</taxon>
        <taxon>Chromadorea</taxon>
        <taxon>Rhabditida</taxon>
        <taxon>Rhabditina</taxon>
        <taxon>Diplogasteromorpha</taxon>
        <taxon>Diplogasteroidea</taxon>
        <taxon>Neodiplogasteridae</taxon>
        <taxon>Pristionchus</taxon>
    </lineage>
</organism>
<dbReference type="AlphaFoldDB" id="A0AAN5D8T1"/>
<proteinExistence type="predicted"/>